<comment type="caution">
    <text evidence="2">The sequence shown here is derived from an EMBL/GenBank/DDBJ whole genome shotgun (WGS) entry which is preliminary data.</text>
</comment>
<dbReference type="AlphaFoldDB" id="A0A2T9YJQ4"/>
<proteinExistence type="predicted"/>
<keyword evidence="1" id="KW-0175">Coiled coil</keyword>
<dbReference type="OrthoDB" id="2288803at2759"/>
<keyword evidence="3" id="KW-1185">Reference proteome</keyword>
<organism evidence="2 3">
    <name type="scientific">Smittium simulii</name>
    <dbReference type="NCBI Taxonomy" id="133385"/>
    <lineage>
        <taxon>Eukaryota</taxon>
        <taxon>Fungi</taxon>
        <taxon>Fungi incertae sedis</taxon>
        <taxon>Zoopagomycota</taxon>
        <taxon>Kickxellomycotina</taxon>
        <taxon>Harpellomycetes</taxon>
        <taxon>Harpellales</taxon>
        <taxon>Legeriomycetaceae</taxon>
        <taxon>Smittium</taxon>
    </lineage>
</organism>
<evidence type="ECO:0000313" key="2">
    <source>
        <dbReference type="EMBL" id="PVU92576.1"/>
    </source>
</evidence>
<protein>
    <submittedName>
        <fullName evidence="2">Uncharacterized protein</fullName>
    </submittedName>
</protein>
<evidence type="ECO:0000313" key="3">
    <source>
        <dbReference type="Proteomes" id="UP000245383"/>
    </source>
</evidence>
<dbReference type="EMBL" id="MBFR01000157">
    <property type="protein sequence ID" value="PVU92576.1"/>
    <property type="molecule type" value="Genomic_DNA"/>
</dbReference>
<evidence type="ECO:0000256" key="1">
    <source>
        <dbReference type="SAM" id="Coils"/>
    </source>
</evidence>
<name>A0A2T9YJQ4_9FUNG</name>
<accession>A0A2T9YJQ4</accession>
<feature type="coiled-coil region" evidence="1">
    <location>
        <begin position="43"/>
        <end position="70"/>
    </location>
</feature>
<gene>
    <name evidence="2" type="ORF">BB561_003742</name>
</gene>
<sequence>MFALPGMYLISGAMLCHSSIHRAICPDGFCFSNTPVKNVKIVEEFRKIEVEELKRIRNQLEKEKRESTGNRTFELFSLILLLRGDIRKRNNNQKTKPRYKGPFKIIELIDNNLYKVESEKGKKQIVHASRMVRFIKRAHLA</sequence>
<reference evidence="2 3" key="1">
    <citation type="journal article" date="2018" name="MBio">
        <title>Comparative Genomics Reveals the Core Gene Toolbox for the Fungus-Insect Symbiosis.</title>
        <authorList>
            <person name="Wang Y."/>
            <person name="Stata M."/>
            <person name="Wang W."/>
            <person name="Stajich J.E."/>
            <person name="White M.M."/>
            <person name="Moncalvo J.M."/>
        </authorList>
    </citation>
    <scope>NUCLEOTIDE SEQUENCE [LARGE SCALE GENOMIC DNA]</scope>
    <source>
        <strain evidence="2 3">SWE-8-4</strain>
    </source>
</reference>
<dbReference type="Proteomes" id="UP000245383">
    <property type="component" value="Unassembled WGS sequence"/>
</dbReference>